<proteinExistence type="predicted"/>
<sequence length="134" mass="14411">MVKPDLGTKRICPVTGRKFYDLNKDPVISPYTGQIVPIAVALTRGSRAEPARAAAVAEDPEAEEVAEVELVSLEDADEEAAGSPSKAVVVDDDLEIDDEVETDDDDDTFLEEDEDGDDDVTDLIGDGIEDDEES</sequence>
<organism evidence="2 3">
    <name type="scientific">Ancylobacter novellus</name>
    <name type="common">Thiobacillus novellus</name>
    <dbReference type="NCBI Taxonomy" id="921"/>
    <lineage>
        <taxon>Bacteria</taxon>
        <taxon>Pseudomonadati</taxon>
        <taxon>Pseudomonadota</taxon>
        <taxon>Alphaproteobacteria</taxon>
        <taxon>Hyphomicrobiales</taxon>
        <taxon>Xanthobacteraceae</taxon>
        <taxon>Ancylobacter</taxon>
    </lineage>
</organism>
<name>A0A2W5RD16_ANCNO</name>
<dbReference type="Pfam" id="PF09538">
    <property type="entry name" value="FYDLN_acid"/>
    <property type="match status" value="1"/>
</dbReference>
<dbReference type="EMBL" id="QFQD01000007">
    <property type="protein sequence ID" value="PZQ84715.1"/>
    <property type="molecule type" value="Genomic_DNA"/>
</dbReference>
<accession>A0A2W5RD16</accession>
<evidence type="ECO:0000256" key="1">
    <source>
        <dbReference type="SAM" id="MobiDB-lite"/>
    </source>
</evidence>
<dbReference type="Proteomes" id="UP000248887">
    <property type="component" value="Unassembled WGS sequence"/>
</dbReference>
<dbReference type="InterPro" id="IPR012644">
    <property type="entry name" value="CHP02300_FYDLN_acid"/>
</dbReference>
<reference evidence="2 3" key="1">
    <citation type="submission" date="2017-08" db="EMBL/GenBank/DDBJ databases">
        <title>Infants hospitalized years apart are colonized by the same room-sourced microbial strains.</title>
        <authorList>
            <person name="Brooks B."/>
            <person name="Olm M.R."/>
            <person name="Firek B.A."/>
            <person name="Baker R."/>
            <person name="Thomas B.C."/>
            <person name="Morowitz M.J."/>
            <person name="Banfield J.F."/>
        </authorList>
    </citation>
    <scope>NUCLEOTIDE SEQUENCE [LARGE SCALE GENOMIC DNA]</scope>
    <source>
        <strain evidence="2">S2_005_001_R2_27</strain>
    </source>
</reference>
<dbReference type="NCBIfam" id="TIGR02300">
    <property type="entry name" value="FYDLN_acid"/>
    <property type="match status" value="1"/>
</dbReference>
<dbReference type="AlphaFoldDB" id="A0A2W5RD16"/>
<feature type="region of interest" description="Disordered" evidence="1">
    <location>
        <begin position="73"/>
        <end position="134"/>
    </location>
</feature>
<comment type="caution">
    <text evidence="2">The sequence shown here is derived from an EMBL/GenBank/DDBJ whole genome shotgun (WGS) entry which is preliminary data.</text>
</comment>
<feature type="compositionally biased region" description="Acidic residues" evidence="1">
    <location>
        <begin position="90"/>
        <end position="134"/>
    </location>
</feature>
<gene>
    <name evidence="2" type="ORF">DI549_03685</name>
</gene>
<evidence type="ECO:0000313" key="3">
    <source>
        <dbReference type="Proteomes" id="UP000248887"/>
    </source>
</evidence>
<evidence type="ECO:0000313" key="2">
    <source>
        <dbReference type="EMBL" id="PZQ84715.1"/>
    </source>
</evidence>
<protein>
    <submittedName>
        <fullName evidence="2">TIGR02300 family protein</fullName>
    </submittedName>
</protein>